<dbReference type="GO" id="GO:0016740">
    <property type="term" value="F:transferase activity"/>
    <property type="evidence" value="ECO:0007669"/>
    <property type="project" value="UniProtKB-KW"/>
</dbReference>
<accession>A0A2A8D8R8</accession>
<reference evidence="2" key="1">
    <citation type="submission" date="2017-10" db="EMBL/GenBank/DDBJ databases">
        <title>Kefir isolates.</title>
        <authorList>
            <person name="Kim Y."/>
            <person name="Blasche S."/>
        </authorList>
    </citation>
    <scope>NUCLEOTIDE SEQUENCE [LARGE SCALE GENOMIC DNA]</scope>
    <source>
        <strain evidence="2">OG2-2</strain>
    </source>
</reference>
<dbReference type="PANTHER" id="PTHR43130">
    <property type="entry name" value="ARAC-FAMILY TRANSCRIPTIONAL REGULATOR"/>
    <property type="match status" value="1"/>
</dbReference>
<dbReference type="InterPro" id="IPR002818">
    <property type="entry name" value="DJ-1/PfpI"/>
</dbReference>
<dbReference type="PANTHER" id="PTHR43130:SF15">
    <property type="entry name" value="THIJ_PFPI FAMILY PROTEIN (AFU_ORTHOLOGUE AFUA_5G14240)"/>
    <property type="match status" value="1"/>
</dbReference>
<proteinExistence type="predicted"/>
<comment type="caution">
    <text evidence="2">The sequence shown here is derived from an EMBL/GenBank/DDBJ whole genome shotgun (WGS) entry which is preliminary data.</text>
</comment>
<organism evidence="2 3">
    <name type="scientific">Rothia dentocariosa</name>
    <dbReference type="NCBI Taxonomy" id="2047"/>
    <lineage>
        <taxon>Bacteria</taxon>
        <taxon>Bacillati</taxon>
        <taxon>Actinomycetota</taxon>
        <taxon>Actinomycetes</taxon>
        <taxon>Micrococcales</taxon>
        <taxon>Micrococcaceae</taxon>
        <taxon>Rothia</taxon>
    </lineage>
</organism>
<dbReference type="Gene3D" id="3.40.50.880">
    <property type="match status" value="1"/>
</dbReference>
<dbReference type="InterPro" id="IPR029062">
    <property type="entry name" value="Class_I_gatase-like"/>
</dbReference>
<evidence type="ECO:0000313" key="2">
    <source>
        <dbReference type="EMBL" id="PEN17157.1"/>
    </source>
</evidence>
<keyword evidence="2" id="KW-0808">Transferase</keyword>
<keyword evidence="3" id="KW-1185">Reference proteome</keyword>
<dbReference type="InterPro" id="IPR052158">
    <property type="entry name" value="INH-QAR"/>
</dbReference>
<dbReference type="CDD" id="cd03139">
    <property type="entry name" value="GATase1_PfpI_2"/>
    <property type="match status" value="1"/>
</dbReference>
<dbReference type="AlphaFoldDB" id="A0A2A8D8R8"/>
<evidence type="ECO:0000313" key="3">
    <source>
        <dbReference type="Proteomes" id="UP000219947"/>
    </source>
</evidence>
<dbReference type="EMBL" id="PDEV01000001">
    <property type="protein sequence ID" value="PEN17157.1"/>
    <property type="molecule type" value="Genomic_DNA"/>
</dbReference>
<protein>
    <submittedName>
        <fullName evidence="2">Dimethyladenosine transferase</fullName>
    </submittedName>
</protein>
<dbReference type="SUPFAM" id="SSF52317">
    <property type="entry name" value="Class I glutamine amidotransferase-like"/>
    <property type="match status" value="1"/>
</dbReference>
<evidence type="ECO:0000259" key="1">
    <source>
        <dbReference type="Pfam" id="PF01965"/>
    </source>
</evidence>
<dbReference type="Pfam" id="PF01965">
    <property type="entry name" value="DJ-1_PfpI"/>
    <property type="match status" value="1"/>
</dbReference>
<name>A0A2A8D8R8_9MICC</name>
<feature type="domain" description="DJ-1/PfpI" evidence="1">
    <location>
        <begin position="8"/>
        <end position="175"/>
    </location>
</feature>
<sequence length="213" mass="23290">MGAMTTTSVYCLFFDGYETLDAMGPIEFLHRVPDVRMRYISVAGASESGSSLVRSAQGFTLKTEIVESLPPGSILLIPGGIGTRSLVMNNLFLQNLAKLVQQSQTCLTVCTGAALLAATGVLDGKPATTNKRAFEWVRGTRPQVRWQQKARWVSTEKFYTSSGVSAGMDMTLGFIADRWGLETAQEIASRCEYLWQNDPDTDPFAHSAEFESA</sequence>
<gene>
    <name evidence="2" type="ORF">CRM92_03835</name>
</gene>
<dbReference type="Proteomes" id="UP000219947">
    <property type="component" value="Unassembled WGS sequence"/>
</dbReference>